<keyword evidence="2" id="KW-1185">Reference proteome</keyword>
<protein>
    <submittedName>
        <fullName evidence="1">Thiamine pyrophosphokinase</fullName>
    </submittedName>
</protein>
<dbReference type="EMBL" id="RBVV01000078">
    <property type="protein sequence ID" value="RNJ55412.1"/>
    <property type="molecule type" value="Genomic_DNA"/>
</dbReference>
<reference evidence="1 2" key="1">
    <citation type="submission" date="2018-10" db="EMBL/GenBank/DDBJ databases">
        <title>Genome sequence of Verticillium nonalfalfae VnAa140.</title>
        <authorList>
            <person name="Stajich J.E."/>
            <person name="Kasson M.T."/>
        </authorList>
    </citation>
    <scope>NUCLEOTIDE SEQUENCE [LARGE SCALE GENOMIC DNA]</scope>
    <source>
        <strain evidence="1 2">VnAa140</strain>
    </source>
</reference>
<dbReference type="CDD" id="cd03676">
    <property type="entry name" value="NUDIX_Tnr3_like"/>
    <property type="match status" value="1"/>
</dbReference>
<dbReference type="GO" id="GO:0016301">
    <property type="term" value="F:kinase activity"/>
    <property type="evidence" value="ECO:0007669"/>
    <property type="project" value="UniProtKB-KW"/>
</dbReference>
<dbReference type="STRING" id="1051616.A0A3M9Y5Y2"/>
<dbReference type="InterPro" id="IPR015797">
    <property type="entry name" value="NUDIX_hydrolase-like_dom_sf"/>
</dbReference>
<dbReference type="SUPFAM" id="SSF55811">
    <property type="entry name" value="Nudix"/>
    <property type="match status" value="1"/>
</dbReference>
<dbReference type="AlphaFoldDB" id="A0A3M9Y5Y2"/>
<evidence type="ECO:0000313" key="1">
    <source>
        <dbReference type="EMBL" id="RNJ55412.1"/>
    </source>
</evidence>
<dbReference type="RefSeq" id="XP_028493570.1">
    <property type="nucleotide sequence ID" value="XM_028642636.1"/>
</dbReference>
<name>A0A3M9Y5Y2_9PEZI</name>
<keyword evidence="1" id="KW-0808">Transferase</keyword>
<dbReference type="Proteomes" id="UP000267145">
    <property type="component" value="Unassembled WGS sequence"/>
</dbReference>
<sequence length="352" mass="39606">MIMNPYQVNAETIPKGTWAFCLTSKRYDTEGRPHSKLVRFGYILANVATHLQRLCDKPRGRNGRCQLLKFENSNIIPLDESSSKALEDTFKEVCARLHGDPQARGLWGKDGAEIQEATPVIGAPIPFNMIYGVVPLFGIVTSGAHLNAFHGEGENMIIWLAQRGASKSSYPNCFDQIVAGGNDGRQDQTPLDIILREAKEEVKDDQLHQTLIKAKGPDTVITYHVFNPTAPGTAATIAAGKIEPGIRYVFDYEVRDPNHVFKKNEDDIAHIKSYTVTQVKDMLRQGQFKPNCGLVMLNFLVRKGRIGDDDPLYQETERGLEFPYIWKEGIACDEESYSSFQRQERRHDAAYE</sequence>
<dbReference type="Gene3D" id="3.90.79.10">
    <property type="entry name" value="Nucleoside Triphosphate Pyrophosphohydrolase"/>
    <property type="match status" value="1"/>
</dbReference>
<accession>A0A3M9Y5Y2</accession>
<proteinExistence type="predicted"/>
<gene>
    <name evidence="1" type="primary">TNR3</name>
    <name evidence="1" type="ORF">D7B24_008550</name>
</gene>
<organism evidence="1 2">
    <name type="scientific">Verticillium nonalfalfae</name>
    <dbReference type="NCBI Taxonomy" id="1051616"/>
    <lineage>
        <taxon>Eukaryota</taxon>
        <taxon>Fungi</taxon>
        <taxon>Dikarya</taxon>
        <taxon>Ascomycota</taxon>
        <taxon>Pezizomycotina</taxon>
        <taxon>Sordariomycetes</taxon>
        <taxon>Hypocreomycetidae</taxon>
        <taxon>Glomerellales</taxon>
        <taxon>Plectosphaerellaceae</taxon>
        <taxon>Verticillium</taxon>
    </lineage>
</organism>
<keyword evidence="1" id="KW-0418">Kinase</keyword>
<dbReference type="GeneID" id="39612239"/>
<evidence type="ECO:0000313" key="2">
    <source>
        <dbReference type="Proteomes" id="UP000267145"/>
    </source>
</evidence>
<comment type="caution">
    <text evidence="1">The sequence shown here is derived from an EMBL/GenBank/DDBJ whole genome shotgun (WGS) entry which is preliminary data.</text>
</comment>